<dbReference type="VEuPathDB" id="TriTrypDB:LPAL13_140017900"/>
<name>A0A088S5E1_LEIPA</name>
<gene>
    <name evidence="2" type="ORF">LPMP_141230</name>
</gene>
<keyword evidence="3" id="KW-1185">Reference proteome</keyword>
<dbReference type="eggNOG" id="ENOG502SJVV">
    <property type="taxonomic scope" value="Eukaryota"/>
</dbReference>
<organism evidence="2 3">
    <name type="scientific">Leishmania panamensis</name>
    <dbReference type="NCBI Taxonomy" id="5679"/>
    <lineage>
        <taxon>Eukaryota</taxon>
        <taxon>Discoba</taxon>
        <taxon>Euglenozoa</taxon>
        <taxon>Kinetoplastea</taxon>
        <taxon>Metakinetoplastina</taxon>
        <taxon>Trypanosomatida</taxon>
        <taxon>Trypanosomatidae</taxon>
        <taxon>Leishmaniinae</taxon>
        <taxon>Leishmania</taxon>
        <taxon>Leishmania guyanensis species complex</taxon>
    </lineage>
</organism>
<reference evidence="2 3" key="1">
    <citation type="journal article" date="2015" name="Sci. Rep.">
        <title>The genome of Leishmania panamensis: insights into genomics of the L. (Viannia) subgenus.</title>
        <authorList>
            <person name="Llanes A."/>
            <person name="Restrepo C.M."/>
            <person name="Vecchio G.D."/>
            <person name="Anguizola F.J."/>
            <person name="Lleonart R."/>
        </authorList>
    </citation>
    <scope>NUCLEOTIDE SEQUENCE [LARGE SCALE GENOMIC DNA]</scope>
    <source>
        <strain evidence="2 3">MHOM/PA/94/PSC-1</strain>
    </source>
</reference>
<keyword evidence="1" id="KW-0732">Signal</keyword>
<dbReference type="GeneID" id="22573390"/>
<accession>A0A088S5E1</accession>
<dbReference type="AlphaFoldDB" id="A0A088S5E1"/>
<feature type="chain" id="PRO_5001839293" evidence="1">
    <location>
        <begin position="39"/>
        <end position="206"/>
    </location>
</feature>
<sequence>MTSSSTNSPRRPAPLALGVAVLVAALVLLSVCGVPAQAATVTDLKNAVNVMLQDIDVGMTDFYRTLSAPPAVQQQYCTAAISSVVEGLSLTMESLSSPYGVLATEHGFLVYKDSFVFGPSVSLIGASAWPNGTLTTKVQHGKNILLPFLSNTIVFVTGVVTNDKGRKNILPMARFMIVDAYRCTYLHMDVSELYRNTFRTVFAELA</sequence>
<dbReference type="RefSeq" id="XP_010697354.1">
    <property type="nucleotide sequence ID" value="XM_010699052.1"/>
</dbReference>
<dbReference type="OrthoDB" id="260148at2759"/>
<dbReference type="Proteomes" id="UP000063063">
    <property type="component" value="Chromosome 14"/>
</dbReference>
<evidence type="ECO:0000313" key="3">
    <source>
        <dbReference type="Proteomes" id="UP000063063"/>
    </source>
</evidence>
<dbReference type="EMBL" id="CP009383">
    <property type="protein sequence ID" value="AIN96701.1"/>
    <property type="molecule type" value="Genomic_DNA"/>
</dbReference>
<evidence type="ECO:0000256" key="1">
    <source>
        <dbReference type="SAM" id="SignalP"/>
    </source>
</evidence>
<dbReference type="VEuPathDB" id="TriTrypDB:LPMP_141230"/>
<evidence type="ECO:0000313" key="2">
    <source>
        <dbReference type="EMBL" id="AIN96701.1"/>
    </source>
</evidence>
<feature type="signal peptide" evidence="1">
    <location>
        <begin position="1"/>
        <end position="38"/>
    </location>
</feature>
<proteinExistence type="predicted"/>
<protein>
    <submittedName>
        <fullName evidence="2">Uncharacterized protein</fullName>
    </submittedName>
</protein>
<dbReference type="KEGG" id="lpan:LPMP_141230"/>